<organism evidence="1 2">
    <name type="scientific">Cichorium intybus</name>
    <name type="common">Chicory</name>
    <dbReference type="NCBI Taxonomy" id="13427"/>
    <lineage>
        <taxon>Eukaryota</taxon>
        <taxon>Viridiplantae</taxon>
        <taxon>Streptophyta</taxon>
        <taxon>Embryophyta</taxon>
        <taxon>Tracheophyta</taxon>
        <taxon>Spermatophyta</taxon>
        <taxon>Magnoliopsida</taxon>
        <taxon>eudicotyledons</taxon>
        <taxon>Gunneridae</taxon>
        <taxon>Pentapetalae</taxon>
        <taxon>asterids</taxon>
        <taxon>campanulids</taxon>
        <taxon>Asterales</taxon>
        <taxon>Asteraceae</taxon>
        <taxon>Cichorioideae</taxon>
        <taxon>Cichorieae</taxon>
        <taxon>Cichoriinae</taxon>
        <taxon>Cichorium</taxon>
    </lineage>
</organism>
<gene>
    <name evidence="1" type="ORF">L2E82_06678</name>
</gene>
<evidence type="ECO:0000313" key="1">
    <source>
        <dbReference type="EMBL" id="KAI3792787.1"/>
    </source>
</evidence>
<accession>A0ACB9HAP9</accession>
<proteinExistence type="predicted"/>
<comment type="caution">
    <text evidence="1">The sequence shown here is derived from an EMBL/GenBank/DDBJ whole genome shotgun (WGS) entry which is preliminary data.</text>
</comment>
<protein>
    <submittedName>
        <fullName evidence="1">Uncharacterized protein</fullName>
    </submittedName>
</protein>
<name>A0ACB9HAP9_CICIN</name>
<keyword evidence="2" id="KW-1185">Reference proteome</keyword>
<reference evidence="1 2" key="2">
    <citation type="journal article" date="2022" name="Mol. Ecol. Resour.">
        <title>The genomes of chicory, endive, great burdock and yacon provide insights into Asteraceae paleo-polyploidization history and plant inulin production.</title>
        <authorList>
            <person name="Fan W."/>
            <person name="Wang S."/>
            <person name="Wang H."/>
            <person name="Wang A."/>
            <person name="Jiang F."/>
            <person name="Liu H."/>
            <person name="Zhao H."/>
            <person name="Xu D."/>
            <person name="Zhang Y."/>
        </authorList>
    </citation>
    <scope>NUCLEOTIDE SEQUENCE [LARGE SCALE GENOMIC DNA]</scope>
    <source>
        <strain evidence="2">cv. Punajuju</strain>
        <tissue evidence="1">Leaves</tissue>
    </source>
</reference>
<dbReference type="EMBL" id="CM042009">
    <property type="protein sequence ID" value="KAI3792787.1"/>
    <property type="molecule type" value="Genomic_DNA"/>
</dbReference>
<sequence>MVRNFPTRESSPQNPLQSVTFIIAFVAAVITIVSFLCGVPKKNHKRTSIPLTNREAFVHEETQPFEVRIEEKKDSHRSFDLPPPRETTIEPFPPPPDTTVKPLPLPPAMVNLRAASFHVRSNSNLSQKGKLSSSMSMRSIRGYKKASKKEAKRDKKKLTHEDSIWKKTIILGEKCRVPDDEDEAIVYLLEFMIE</sequence>
<dbReference type="Proteomes" id="UP001055811">
    <property type="component" value="Linkage Group LG01"/>
</dbReference>
<evidence type="ECO:0000313" key="2">
    <source>
        <dbReference type="Proteomes" id="UP001055811"/>
    </source>
</evidence>
<reference evidence="2" key="1">
    <citation type="journal article" date="2022" name="Mol. Ecol. Resour.">
        <title>The genomes of chicory, endive, great burdock and yacon provide insights into Asteraceae palaeo-polyploidization history and plant inulin production.</title>
        <authorList>
            <person name="Fan W."/>
            <person name="Wang S."/>
            <person name="Wang H."/>
            <person name="Wang A."/>
            <person name="Jiang F."/>
            <person name="Liu H."/>
            <person name="Zhao H."/>
            <person name="Xu D."/>
            <person name="Zhang Y."/>
        </authorList>
    </citation>
    <scope>NUCLEOTIDE SEQUENCE [LARGE SCALE GENOMIC DNA]</scope>
    <source>
        <strain evidence="2">cv. Punajuju</strain>
    </source>
</reference>